<proteinExistence type="predicted"/>
<dbReference type="RefSeq" id="WP_395126524.1">
    <property type="nucleotide sequence ID" value="NZ_JBIMSN010000004.1"/>
</dbReference>
<evidence type="ECO:0000259" key="1">
    <source>
        <dbReference type="Pfam" id="PF06114"/>
    </source>
</evidence>
<feature type="domain" description="IrrE N-terminal-like" evidence="1">
    <location>
        <begin position="75"/>
        <end position="178"/>
    </location>
</feature>
<organism evidence="2 5">
    <name type="scientific">Antrihabitans spumae</name>
    <dbReference type="NCBI Taxonomy" id="3373370"/>
    <lineage>
        <taxon>Bacteria</taxon>
        <taxon>Bacillati</taxon>
        <taxon>Actinomycetota</taxon>
        <taxon>Actinomycetes</taxon>
        <taxon>Mycobacteriales</taxon>
        <taxon>Nocardiaceae</taxon>
        <taxon>Antrihabitans</taxon>
    </lineage>
</organism>
<dbReference type="Gene3D" id="1.10.10.2910">
    <property type="match status" value="1"/>
</dbReference>
<name>A0ABW7JZT5_9NOCA</name>
<dbReference type="PANTHER" id="PTHR43236:SF2">
    <property type="entry name" value="BLL0069 PROTEIN"/>
    <property type="match status" value="1"/>
</dbReference>
<dbReference type="PANTHER" id="PTHR43236">
    <property type="entry name" value="ANTITOXIN HIGA1"/>
    <property type="match status" value="1"/>
</dbReference>
<evidence type="ECO:0000313" key="3">
    <source>
        <dbReference type="EMBL" id="MFH5245767.1"/>
    </source>
</evidence>
<protein>
    <submittedName>
        <fullName evidence="2">ImmA/IrrE family metallo-endopeptidase</fullName>
    </submittedName>
</protein>
<dbReference type="Proteomes" id="UP001609219">
    <property type="component" value="Unassembled WGS sequence"/>
</dbReference>
<gene>
    <name evidence="3" type="ORF">ACHIPV_28435</name>
    <name evidence="2" type="ORF">ACHIRB_01675</name>
</gene>
<dbReference type="EMBL" id="JBIMSP010000096">
    <property type="protein sequence ID" value="MFH5245767.1"/>
    <property type="molecule type" value="Genomic_DNA"/>
</dbReference>
<evidence type="ECO:0000313" key="5">
    <source>
        <dbReference type="Proteomes" id="UP001609219"/>
    </source>
</evidence>
<reference evidence="4 5" key="1">
    <citation type="submission" date="2024-10" db="EMBL/GenBank/DDBJ databases">
        <authorList>
            <person name="Riesco R."/>
        </authorList>
    </citation>
    <scope>NUCLEOTIDE SEQUENCE [LARGE SCALE GENOMIC DNA]</scope>
    <source>
        <strain evidence="3 4">NCIMB 15448</strain>
        <strain evidence="2 5">NCIMB 15450</strain>
    </source>
</reference>
<comment type="caution">
    <text evidence="2">The sequence shown here is derived from an EMBL/GenBank/DDBJ whole genome shotgun (WGS) entry which is preliminary data.</text>
</comment>
<sequence>MHYTTNSTENRSVLARLRAVIPTRSTVTFAESLRIAELHANRLLELHQITRGPTPREVITELPKIQIEYVDLPVSGASFWNGQVWVIQLNRSESWARQRFSLCHEYKHIVDHGSASRLYAGTAKVTGSEQAEQAADYFAGCLLVPKRLLKRAWGNGMQRPRDLARHFQVSEQAISVRLAQTGLVERTERCASRPPFAGPHFSTYNRTVSLQGAWS</sequence>
<accession>A0ABW7JZT5</accession>
<dbReference type="InterPro" id="IPR052345">
    <property type="entry name" value="Rad_response_metalloprotease"/>
</dbReference>
<keyword evidence="5" id="KW-1185">Reference proteome</keyword>
<evidence type="ECO:0000313" key="2">
    <source>
        <dbReference type="EMBL" id="MFH5227300.1"/>
    </source>
</evidence>
<evidence type="ECO:0000313" key="4">
    <source>
        <dbReference type="Proteomes" id="UP001609176"/>
    </source>
</evidence>
<dbReference type="InterPro" id="IPR010359">
    <property type="entry name" value="IrrE_HExxH"/>
</dbReference>
<dbReference type="EMBL" id="JBIMSN010000004">
    <property type="protein sequence ID" value="MFH5227300.1"/>
    <property type="molecule type" value="Genomic_DNA"/>
</dbReference>
<dbReference type="Pfam" id="PF06114">
    <property type="entry name" value="Peptidase_M78"/>
    <property type="match status" value="1"/>
</dbReference>
<dbReference type="Proteomes" id="UP001609176">
    <property type="component" value="Unassembled WGS sequence"/>
</dbReference>